<dbReference type="EMBL" id="CAXLJM020000049">
    <property type="protein sequence ID" value="CAL8113178.1"/>
    <property type="molecule type" value="Genomic_DNA"/>
</dbReference>
<proteinExistence type="inferred from homology"/>
<dbReference type="SUPFAM" id="SSF55895">
    <property type="entry name" value="Ribonuclease Rh-like"/>
    <property type="match status" value="1"/>
</dbReference>
<evidence type="ECO:0000256" key="3">
    <source>
        <dbReference type="SAM" id="Phobius"/>
    </source>
</evidence>
<dbReference type="InterPro" id="IPR033130">
    <property type="entry name" value="RNase_T2_His_AS_2"/>
</dbReference>
<keyword evidence="5" id="KW-1185">Reference proteome</keyword>
<evidence type="ECO:0000256" key="2">
    <source>
        <dbReference type="RuleBase" id="RU004328"/>
    </source>
</evidence>
<reference evidence="4 5" key="1">
    <citation type="submission" date="2024-08" db="EMBL/GenBank/DDBJ databases">
        <authorList>
            <person name="Cucini C."/>
            <person name="Frati F."/>
        </authorList>
    </citation>
    <scope>NUCLEOTIDE SEQUENCE [LARGE SCALE GENOMIC DNA]</scope>
</reference>
<comment type="caution">
    <text evidence="4">The sequence shown here is derived from an EMBL/GenBank/DDBJ whole genome shotgun (WGS) entry which is preliminary data.</text>
</comment>
<dbReference type="InterPro" id="IPR036430">
    <property type="entry name" value="RNase_T2-like_sf"/>
</dbReference>
<dbReference type="Pfam" id="PF00445">
    <property type="entry name" value="Ribonuclease_T2"/>
    <property type="match status" value="1"/>
</dbReference>
<keyword evidence="3" id="KW-0472">Membrane</keyword>
<evidence type="ECO:0000256" key="1">
    <source>
        <dbReference type="ARBA" id="ARBA00007469"/>
    </source>
</evidence>
<protein>
    <submittedName>
        <fullName evidence="4">Uncharacterized protein</fullName>
    </submittedName>
</protein>
<comment type="similarity">
    <text evidence="1 2">Belongs to the RNase T2 family.</text>
</comment>
<name>A0ABP1QWE3_9HEXA</name>
<dbReference type="InterPro" id="IPR001568">
    <property type="entry name" value="RNase_T2-like"/>
</dbReference>
<evidence type="ECO:0000313" key="5">
    <source>
        <dbReference type="Proteomes" id="UP001642540"/>
    </source>
</evidence>
<dbReference type="PROSITE" id="PS00531">
    <property type="entry name" value="RNASE_T2_2"/>
    <property type="match status" value="1"/>
</dbReference>
<dbReference type="PANTHER" id="PTHR11240">
    <property type="entry name" value="RIBONUCLEASE T2"/>
    <property type="match status" value="1"/>
</dbReference>
<dbReference type="PANTHER" id="PTHR11240:SF22">
    <property type="entry name" value="RIBONUCLEASE T2"/>
    <property type="match status" value="1"/>
</dbReference>
<dbReference type="Proteomes" id="UP001642540">
    <property type="component" value="Unassembled WGS sequence"/>
</dbReference>
<organism evidence="4 5">
    <name type="scientific">Orchesella dallaii</name>
    <dbReference type="NCBI Taxonomy" id="48710"/>
    <lineage>
        <taxon>Eukaryota</taxon>
        <taxon>Metazoa</taxon>
        <taxon>Ecdysozoa</taxon>
        <taxon>Arthropoda</taxon>
        <taxon>Hexapoda</taxon>
        <taxon>Collembola</taxon>
        <taxon>Entomobryomorpha</taxon>
        <taxon>Entomobryoidea</taxon>
        <taxon>Orchesellidae</taxon>
        <taxon>Orchesellinae</taxon>
        <taxon>Orchesella</taxon>
    </lineage>
</organism>
<evidence type="ECO:0000313" key="4">
    <source>
        <dbReference type="EMBL" id="CAL8113178.1"/>
    </source>
</evidence>
<keyword evidence="3" id="KW-0812">Transmembrane</keyword>
<accession>A0ABP1QWE3</accession>
<keyword evidence="3" id="KW-1133">Transmembrane helix</keyword>
<dbReference type="Gene3D" id="3.90.730.10">
    <property type="entry name" value="Ribonuclease T2-like"/>
    <property type="match status" value="1"/>
</dbReference>
<feature type="transmembrane region" description="Helical" evidence="3">
    <location>
        <begin position="44"/>
        <end position="64"/>
    </location>
</feature>
<gene>
    <name evidence="4" type="ORF">ODALV1_LOCUS15936</name>
</gene>
<sequence>MAEKGNGTRLLDKLNNKLVDSNKIPYVHLDNKPKKVYWSTLDKALFWSVPLLIFIGCTGLFLLVTQQEYFVDFDDEYDNLMLQNKLSELESRKPWDELVFTQLWGYSSCLQFKDKHYPSDVTCRYADQASFWSIHGIWPSQEGTEGPSFCSRVQFNITQLGPIRSSLDLYWYEIDNTKQGDYFWSHEWKKHGSCAKEIKTFETELKYFSAGLDLRSKYDLQSALKAGNIIPEKPADAAGYDVDQIEKSIQSSLGTSAIPYIQCLRTKGSSGNGNDDGEYYLLAVEICLTKDLQLIDCSHKKRLMTSFRDNAGPCPKNTPIKYLDNSL</sequence>